<comment type="catalytic activity">
    <reaction evidence="11">
        <text>L-threonyl-[protein] + ATP = O-phospho-L-threonyl-[protein] + ADP + H(+)</text>
        <dbReference type="Rhea" id="RHEA:46608"/>
        <dbReference type="Rhea" id="RHEA-COMP:11060"/>
        <dbReference type="Rhea" id="RHEA-COMP:11605"/>
        <dbReference type="ChEBI" id="CHEBI:15378"/>
        <dbReference type="ChEBI" id="CHEBI:30013"/>
        <dbReference type="ChEBI" id="CHEBI:30616"/>
        <dbReference type="ChEBI" id="CHEBI:61977"/>
        <dbReference type="ChEBI" id="CHEBI:456216"/>
    </reaction>
</comment>
<evidence type="ECO:0000256" key="4">
    <source>
        <dbReference type="ARBA" id="ARBA00022729"/>
    </source>
</evidence>
<evidence type="ECO:0000256" key="1">
    <source>
        <dbReference type="ARBA" id="ARBA00004479"/>
    </source>
</evidence>
<dbReference type="Gene3D" id="2.10.25.10">
    <property type="entry name" value="Laminin"/>
    <property type="match status" value="1"/>
</dbReference>
<keyword evidence="5" id="KW-0547">Nucleotide-binding</keyword>
<evidence type="ECO:0000256" key="10">
    <source>
        <dbReference type="ARBA" id="ARBA00047558"/>
    </source>
</evidence>
<dbReference type="InterPro" id="IPR025287">
    <property type="entry name" value="WAK_GUB"/>
</dbReference>
<dbReference type="EMBL" id="JABTTQ020001170">
    <property type="protein sequence ID" value="KAK6134220.1"/>
    <property type="molecule type" value="Genomic_DNA"/>
</dbReference>
<dbReference type="PANTHER" id="PTHR27005:SF521">
    <property type="entry name" value="WALL-ASSOCIATED RECEPTOR KINASE-LIKE 6"/>
    <property type="match status" value="1"/>
</dbReference>
<evidence type="ECO:0000256" key="9">
    <source>
        <dbReference type="ARBA" id="ARBA00023180"/>
    </source>
</evidence>
<proteinExistence type="predicted"/>
<reference evidence="14 15" key="1">
    <citation type="journal article" date="2021" name="Comput. Struct. Biotechnol. J.">
        <title>De novo genome assembly of the potent medicinal plant Rehmannia glutinosa using nanopore technology.</title>
        <authorList>
            <person name="Ma L."/>
            <person name="Dong C."/>
            <person name="Song C."/>
            <person name="Wang X."/>
            <person name="Zheng X."/>
            <person name="Niu Y."/>
            <person name="Chen S."/>
            <person name="Feng W."/>
        </authorList>
    </citation>
    <scope>NUCLEOTIDE SEQUENCE [LARGE SCALE GENOMIC DNA]</scope>
    <source>
        <strain evidence="14">DH-2019</strain>
    </source>
</reference>
<evidence type="ECO:0000256" key="2">
    <source>
        <dbReference type="ARBA" id="ARBA00022527"/>
    </source>
</evidence>
<dbReference type="PROSITE" id="PS00108">
    <property type="entry name" value="PROTEIN_KINASE_ST"/>
    <property type="match status" value="1"/>
</dbReference>
<keyword evidence="7" id="KW-0067">ATP-binding</keyword>
<dbReference type="InterPro" id="IPR001881">
    <property type="entry name" value="EGF-like_Ca-bd_dom"/>
</dbReference>
<feature type="domain" description="Protein kinase" evidence="13">
    <location>
        <begin position="488"/>
        <end position="806"/>
    </location>
</feature>
<evidence type="ECO:0000256" key="7">
    <source>
        <dbReference type="ARBA" id="ARBA00022840"/>
    </source>
</evidence>
<dbReference type="InterPro" id="IPR018097">
    <property type="entry name" value="EGF_Ca-bd_CS"/>
</dbReference>
<feature type="compositionally biased region" description="Basic and acidic residues" evidence="12">
    <location>
        <begin position="848"/>
        <end position="857"/>
    </location>
</feature>
<dbReference type="CDD" id="cd00054">
    <property type="entry name" value="EGF_CA"/>
    <property type="match status" value="1"/>
</dbReference>
<evidence type="ECO:0000313" key="15">
    <source>
        <dbReference type="Proteomes" id="UP001318860"/>
    </source>
</evidence>
<evidence type="ECO:0000256" key="12">
    <source>
        <dbReference type="SAM" id="MobiDB-lite"/>
    </source>
</evidence>
<dbReference type="Pfam" id="PF07714">
    <property type="entry name" value="PK_Tyr_Ser-Thr"/>
    <property type="match status" value="1"/>
</dbReference>
<evidence type="ECO:0000256" key="8">
    <source>
        <dbReference type="ARBA" id="ARBA00023157"/>
    </source>
</evidence>
<sequence length="857" mass="95427">MALAISMSMPGCPEKCGNITIPYPFGIGSECSANPNFTVICENSTNPPTPFLSIYMEALNISMLGTVIVNQPVSPLKCSDVLTTQYLSTSLLETPFTISADYNSLAVLGCQITVLLQSETKGSIVGCKADCDANSTDTRCNGVNCCRTTIPGGLQELRYTYQSIRERANNSFCGYAFPVESEWLREDYTSANSNFTVLCHNSTNPPRALLSSINLEALNISMLGTVIVNQPVSPLNCSDVQTTQYLATSLLGTPFTISAKYNSLAVLGCQNLVWLRANATATLGGCMAICDENSTDTRCNGVNCCETTIPPRLQELKYTYQSINRANTNNNSSSCGYAFPVESKWLQKDYTRYKGLQNHPLNPFDQEFGSAPLVLEWEFYDFETYNDSSQACRSPSSRENLSPPGNHYVSSERYCSCYYGFEGNPYLPGGCIDIDECIDATLNHCINGTCINIIGYYTCRYPDDYNNIGTRIKIPYINIGSAVGALLFLFAAWMSTKAIRKKIKANRKHKFFKRNGGLLLQPQLSATDNGLNKTKLFSSKELAKATDHYNENRILGRWPRYRLQGNVDGWKNCGGQEVQEGRRRNVVKLLGCCLETEVPLLVYEFIPNGTLFQHIHDPNEEFPLSWEIRLRIAREIAGALSYLHSAASAPIYHRDIKSTNILLDDKYRAKVSDFGTSRSVAIDQTHLTTRVLGTFGYLDPEYFRSSHFTEKSDVYSFGVVMVELLTGEKAITSVRVEEGKSLVVHFLHSMEENQLFEILDPRVLREGSKEEIVGVAELSRRCLNLNGKRRPTMKEVSVELEGIQMLKKGSVVMQNHKDDTIDVDESCDFSSMSASMDLDTDTAYSPDAPHRPLLDEP</sequence>
<dbReference type="PROSITE" id="PS50011">
    <property type="entry name" value="PROTEIN_KINASE_DOM"/>
    <property type="match status" value="1"/>
</dbReference>
<keyword evidence="15" id="KW-1185">Reference proteome</keyword>
<name>A0ABR0VIM4_REHGL</name>
<dbReference type="PROSITE" id="PS01187">
    <property type="entry name" value="EGF_CA"/>
    <property type="match status" value="1"/>
</dbReference>
<gene>
    <name evidence="14" type="ORF">DH2020_032025</name>
</gene>
<accession>A0ABR0VIM4</accession>
<dbReference type="InterPro" id="IPR011009">
    <property type="entry name" value="Kinase-like_dom_sf"/>
</dbReference>
<keyword evidence="4" id="KW-0732">Signal</keyword>
<keyword evidence="9" id="KW-0325">Glycoprotein</keyword>
<dbReference type="InterPro" id="IPR000719">
    <property type="entry name" value="Prot_kinase_dom"/>
</dbReference>
<comment type="catalytic activity">
    <reaction evidence="10">
        <text>L-seryl-[protein] + ATP = O-phospho-L-seryl-[protein] + ADP + H(+)</text>
        <dbReference type="Rhea" id="RHEA:17989"/>
        <dbReference type="Rhea" id="RHEA-COMP:9863"/>
        <dbReference type="Rhea" id="RHEA-COMP:11604"/>
        <dbReference type="ChEBI" id="CHEBI:15378"/>
        <dbReference type="ChEBI" id="CHEBI:29999"/>
        <dbReference type="ChEBI" id="CHEBI:30616"/>
        <dbReference type="ChEBI" id="CHEBI:83421"/>
        <dbReference type="ChEBI" id="CHEBI:456216"/>
    </reaction>
</comment>
<keyword evidence="8" id="KW-1015">Disulfide bond</keyword>
<dbReference type="Gene3D" id="3.30.200.20">
    <property type="entry name" value="Phosphorylase Kinase, domain 1"/>
    <property type="match status" value="1"/>
</dbReference>
<keyword evidence="3" id="KW-0808">Transferase</keyword>
<comment type="subcellular location">
    <subcellularLocation>
        <location evidence="1">Membrane</location>
        <topology evidence="1">Single-pass type I membrane protein</topology>
    </subcellularLocation>
</comment>
<dbReference type="Proteomes" id="UP001318860">
    <property type="component" value="Unassembled WGS sequence"/>
</dbReference>
<dbReference type="SMART" id="SM00220">
    <property type="entry name" value="S_TKc"/>
    <property type="match status" value="1"/>
</dbReference>
<protein>
    <recommendedName>
        <fullName evidence="13">Protein kinase domain-containing protein</fullName>
    </recommendedName>
</protein>
<organism evidence="14 15">
    <name type="scientific">Rehmannia glutinosa</name>
    <name type="common">Chinese foxglove</name>
    <dbReference type="NCBI Taxonomy" id="99300"/>
    <lineage>
        <taxon>Eukaryota</taxon>
        <taxon>Viridiplantae</taxon>
        <taxon>Streptophyta</taxon>
        <taxon>Embryophyta</taxon>
        <taxon>Tracheophyta</taxon>
        <taxon>Spermatophyta</taxon>
        <taxon>Magnoliopsida</taxon>
        <taxon>eudicotyledons</taxon>
        <taxon>Gunneridae</taxon>
        <taxon>Pentapetalae</taxon>
        <taxon>asterids</taxon>
        <taxon>lamiids</taxon>
        <taxon>Lamiales</taxon>
        <taxon>Orobanchaceae</taxon>
        <taxon>Rehmannieae</taxon>
        <taxon>Rehmannia</taxon>
    </lineage>
</organism>
<keyword evidence="6" id="KW-0418">Kinase</keyword>
<evidence type="ECO:0000256" key="6">
    <source>
        <dbReference type="ARBA" id="ARBA00022777"/>
    </source>
</evidence>
<evidence type="ECO:0000256" key="3">
    <source>
        <dbReference type="ARBA" id="ARBA00022679"/>
    </source>
</evidence>
<evidence type="ECO:0000256" key="11">
    <source>
        <dbReference type="ARBA" id="ARBA00047951"/>
    </source>
</evidence>
<dbReference type="Pfam" id="PF13947">
    <property type="entry name" value="GUB_WAK_bind"/>
    <property type="match status" value="1"/>
</dbReference>
<dbReference type="SMART" id="SM00179">
    <property type="entry name" value="EGF_CA"/>
    <property type="match status" value="1"/>
</dbReference>
<dbReference type="SUPFAM" id="SSF56112">
    <property type="entry name" value="Protein kinase-like (PK-like)"/>
    <property type="match status" value="1"/>
</dbReference>
<feature type="region of interest" description="Disordered" evidence="12">
    <location>
        <begin position="837"/>
        <end position="857"/>
    </location>
</feature>
<comment type="caution">
    <text evidence="14">The sequence shown here is derived from an EMBL/GenBank/DDBJ whole genome shotgun (WGS) entry which is preliminary data.</text>
</comment>
<dbReference type="PANTHER" id="PTHR27005">
    <property type="entry name" value="WALL-ASSOCIATED RECEPTOR KINASE-LIKE 21"/>
    <property type="match status" value="1"/>
</dbReference>
<dbReference type="Gene3D" id="1.10.510.10">
    <property type="entry name" value="Transferase(Phosphotransferase) domain 1"/>
    <property type="match status" value="1"/>
</dbReference>
<evidence type="ECO:0000313" key="14">
    <source>
        <dbReference type="EMBL" id="KAK6134220.1"/>
    </source>
</evidence>
<evidence type="ECO:0000259" key="13">
    <source>
        <dbReference type="PROSITE" id="PS50011"/>
    </source>
</evidence>
<dbReference type="InterPro" id="IPR008271">
    <property type="entry name" value="Ser/Thr_kinase_AS"/>
</dbReference>
<evidence type="ECO:0000256" key="5">
    <source>
        <dbReference type="ARBA" id="ARBA00022741"/>
    </source>
</evidence>
<dbReference type="InterPro" id="IPR045274">
    <property type="entry name" value="WAK-like"/>
</dbReference>
<dbReference type="InterPro" id="IPR001245">
    <property type="entry name" value="Ser-Thr/Tyr_kinase_cat_dom"/>
</dbReference>
<keyword evidence="2" id="KW-0723">Serine/threonine-protein kinase</keyword>